<proteinExistence type="predicted"/>
<keyword evidence="3" id="KW-1185">Reference proteome</keyword>
<keyword evidence="1" id="KW-1133">Transmembrane helix</keyword>
<keyword evidence="1" id="KW-0812">Transmembrane</keyword>
<dbReference type="PATRIC" id="fig|320778.3.peg.1591"/>
<evidence type="ECO:0000313" key="2">
    <source>
        <dbReference type="EMBL" id="KLV10359.1"/>
    </source>
</evidence>
<gene>
    <name evidence="2" type="ORF">ABT57_07350</name>
</gene>
<dbReference type="Proteomes" id="UP000035909">
    <property type="component" value="Unassembled WGS sequence"/>
</dbReference>
<dbReference type="Pfam" id="PF11158">
    <property type="entry name" value="DUF2938"/>
    <property type="match status" value="1"/>
</dbReference>
<dbReference type="OrthoDB" id="9812539at2"/>
<keyword evidence="1" id="KW-0472">Membrane</keyword>
<dbReference type="RefSeq" id="WP_047884524.1">
    <property type="nucleotide sequence ID" value="NZ_CP071326.1"/>
</dbReference>
<organism evidence="2 3">
    <name type="scientific">Photobacterium ganghwense</name>
    <dbReference type="NCBI Taxonomy" id="320778"/>
    <lineage>
        <taxon>Bacteria</taxon>
        <taxon>Pseudomonadati</taxon>
        <taxon>Pseudomonadota</taxon>
        <taxon>Gammaproteobacteria</taxon>
        <taxon>Vibrionales</taxon>
        <taxon>Vibrionaceae</taxon>
        <taxon>Photobacterium</taxon>
    </lineage>
</organism>
<feature type="transmembrane region" description="Helical" evidence="1">
    <location>
        <begin position="146"/>
        <end position="166"/>
    </location>
</feature>
<evidence type="ECO:0000313" key="3">
    <source>
        <dbReference type="Proteomes" id="UP000035909"/>
    </source>
</evidence>
<comment type="caution">
    <text evidence="2">The sequence shown here is derived from an EMBL/GenBank/DDBJ whole genome shotgun (WGS) entry which is preliminary data.</text>
</comment>
<dbReference type="EMBL" id="LDOU01000006">
    <property type="protein sequence ID" value="KLV10359.1"/>
    <property type="molecule type" value="Genomic_DNA"/>
</dbReference>
<dbReference type="AlphaFoldDB" id="A0A0J1HFI5"/>
<feature type="transmembrane region" description="Helical" evidence="1">
    <location>
        <begin position="76"/>
        <end position="95"/>
    </location>
</feature>
<dbReference type="STRING" id="320778.ABT57_07350"/>
<feature type="transmembrane region" description="Helical" evidence="1">
    <location>
        <begin position="107"/>
        <end position="126"/>
    </location>
</feature>
<reference evidence="2 3" key="1">
    <citation type="submission" date="2015-05" db="EMBL/GenBank/DDBJ databases">
        <title>Photobacterium galathea sp. nov.</title>
        <authorList>
            <person name="Machado H."/>
            <person name="Gram L."/>
        </authorList>
    </citation>
    <scope>NUCLEOTIDE SEQUENCE [LARGE SCALE GENOMIC DNA]</scope>
    <source>
        <strain evidence="2 3">DSM 22954</strain>
    </source>
</reference>
<dbReference type="InterPro" id="IPR021329">
    <property type="entry name" value="DUF2938"/>
</dbReference>
<accession>A0A0J1HFI5</accession>
<evidence type="ECO:0000256" key="1">
    <source>
        <dbReference type="SAM" id="Phobius"/>
    </source>
</evidence>
<feature type="transmembrane region" description="Helical" evidence="1">
    <location>
        <begin position="9"/>
        <end position="30"/>
    </location>
</feature>
<name>A0A0J1HFI5_9GAMM</name>
<sequence length="170" mass="18134">MVISGVNEFIVQAVILGVGATVVMDAWALFQRHVLGVPTLNYAMVGRWLGRMTYGEFAHASIADASDVKGETVLGWGAHYLIGILFAAILIAVVGEKWLSAPTLWPAVMAGVISVSAPFLIMQPAFGLGVAAAKMPSPLKARIRSVITHVIYGLGLYLTALLMQYVSDSF</sequence>
<protein>
    <submittedName>
        <fullName evidence="2">Membrane protein</fullName>
    </submittedName>
</protein>